<dbReference type="RefSeq" id="WP_094198948.1">
    <property type="nucleotide sequence ID" value="NZ_NBIM01000001.1"/>
</dbReference>
<organism evidence="1 2">
    <name type="scientific">Oceanimonas doudoroffii</name>
    <dbReference type="NCBI Taxonomy" id="84158"/>
    <lineage>
        <taxon>Bacteria</taxon>
        <taxon>Pseudomonadati</taxon>
        <taxon>Pseudomonadota</taxon>
        <taxon>Gammaproteobacteria</taxon>
        <taxon>Aeromonadales</taxon>
        <taxon>Aeromonadaceae</taxon>
        <taxon>Oceanimonas</taxon>
    </lineage>
</organism>
<evidence type="ECO:0000313" key="2">
    <source>
        <dbReference type="Proteomes" id="UP000242757"/>
    </source>
</evidence>
<name>A0A233RFL9_9GAMM</name>
<proteinExistence type="predicted"/>
<dbReference type="AlphaFoldDB" id="A0A233RFL9"/>
<sequence>MKLLDFIEQIENKYGRNQEEDTNDYELRFLYKSNYIENDIYTIHLKNSGNENRLGWLIPSNALISKEHKCNNNLHFEFYAKITAALLQSANTDTIEDNVHCLVIKKERLKNLNISSVEQLVASFRKYGYQWSHDNNNIYTNSLLTSPRSNETEPDKLIVFKSVHIESMDDKYLFKLFYEYMPKQEDLYARFLLLYQCIELLIESEFVESVNKMIRNKNSLGSIREKISKKSNERLLINNLLTRAGLNSKLSADELDLIKRMFGEHRDNSYYSNLESADMIYDIRNALVHSYHKYNLDCIFQSLVDKLEYYIILLVEKIEDIGEFDKSVIGTRNLN</sequence>
<reference evidence="1 2" key="1">
    <citation type="submission" date="2017-08" db="EMBL/GenBank/DDBJ databases">
        <title>A Genome Sequence of Oceanimonas doudoroffii ATCC 27123T.</title>
        <authorList>
            <person name="Brennan M.A."/>
            <person name="Maclea K.S."/>
            <person name="Mcclelland W.D."/>
            <person name="Trachtenberg A.M."/>
        </authorList>
    </citation>
    <scope>NUCLEOTIDE SEQUENCE [LARGE SCALE GENOMIC DNA]</scope>
    <source>
        <strain evidence="1 2">ATCC 27123</strain>
    </source>
</reference>
<gene>
    <name evidence="1" type="ORF">B6S08_01110</name>
</gene>
<dbReference type="Proteomes" id="UP000242757">
    <property type="component" value="Unassembled WGS sequence"/>
</dbReference>
<comment type="caution">
    <text evidence="1">The sequence shown here is derived from an EMBL/GenBank/DDBJ whole genome shotgun (WGS) entry which is preliminary data.</text>
</comment>
<protein>
    <submittedName>
        <fullName evidence="1">Uncharacterized protein</fullName>
    </submittedName>
</protein>
<dbReference type="OrthoDB" id="7055123at2"/>
<accession>A0A233RFL9</accession>
<keyword evidence="2" id="KW-1185">Reference proteome</keyword>
<evidence type="ECO:0000313" key="1">
    <source>
        <dbReference type="EMBL" id="OXY82169.1"/>
    </source>
</evidence>
<dbReference type="EMBL" id="NBIM01000001">
    <property type="protein sequence ID" value="OXY82169.1"/>
    <property type="molecule type" value="Genomic_DNA"/>
</dbReference>